<dbReference type="GO" id="GO:0016757">
    <property type="term" value="F:glycosyltransferase activity"/>
    <property type="evidence" value="ECO:0007669"/>
    <property type="project" value="UniProtKB-KW"/>
</dbReference>
<dbReference type="AlphaFoldDB" id="E8NFW9"/>
<reference key="2">
    <citation type="submission" date="2011-02" db="EMBL/GenBank/DDBJ databases">
        <title>Genome sequence of Microbacterium testaceum StLB037.</title>
        <authorList>
            <person name="Morohoshi T."/>
            <person name="Wang W.Z."/>
            <person name="Someya N."/>
            <person name="Ikeda T."/>
        </authorList>
    </citation>
    <scope>NUCLEOTIDE SEQUENCE</scope>
    <source>
        <strain>StLB037</strain>
    </source>
</reference>
<protein>
    <submittedName>
        <fullName evidence="1">Nicotinic acid phosphoribosyltransferase</fullName>
    </submittedName>
</protein>
<keyword evidence="1" id="KW-0328">Glycosyltransferase</keyword>
<accession>E8NFW9</accession>
<dbReference type="STRING" id="979556.MTES_1050"/>
<dbReference type="eggNOG" id="ENOG50337YS">
    <property type="taxonomic scope" value="Bacteria"/>
</dbReference>
<evidence type="ECO:0000313" key="1">
    <source>
        <dbReference type="EMBL" id="BAJ74014.1"/>
    </source>
</evidence>
<organism evidence="1 2">
    <name type="scientific">Microbacterium testaceum (strain StLB037)</name>
    <dbReference type="NCBI Taxonomy" id="979556"/>
    <lineage>
        <taxon>Bacteria</taxon>
        <taxon>Bacillati</taxon>
        <taxon>Actinomycetota</taxon>
        <taxon>Actinomycetes</taxon>
        <taxon>Micrococcales</taxon>
        <taxon>Microbacteriaceae</taxon>
        <taxon>Microbacterium</taxon>
    </lineage>
</organism>
<dbReference type="EMBL" id="AP012052">
    <property type="protein sequence ID" value="BAJ74014.1"/>
    <property type="molecule type" value="Genomic_DNA"/>
</dbReference>
<dbReference type="KEGG" id="mts:MTES_1050"/>
<evidence type="ECO:0000313" key="2">
    <source>
        <dbReference type="Proteomes" id="UP000008975"/>
    </source>
</evidence>
<name>E8NFW9_MICTS</name>
<dbReference type="HOGENOM" id="CLU_911602_0_0_11"/>
<dbReference type="Proteomes" id="UP000008975">
    <property type="component" value="Chromosome"/>
</dbReference>
<sequence length="287" mass="31436">MEWVVATARQAFAQRGVESTIEHGPAPEDVTLFADGRRFPLYNLLVKTDGLTLSEAEKVIDAHVRSLAHEPSIFDPTPDELRSMIRTRLISNQNVRPDEPSFDYARPFADGVVVALCLDLPETVQTISDAGIATAGWDLDELYRWGQENTDRESVDERDVLETGVHILAGESFFVASKATNLPRAVPVTEFGTVFAIPHRHMLLALPLSRRDPVDGIHHVAAIMQRIVRDPLPGGLISRDLFFARDGLVSRVSETDAEGTVSLLVDGPFQSALEEVVEGDSSEGVSG</sequence>
<gene>
    <name evidence="1" type="ordered locus">MTES_1050</name>
</gene>
<keyword evidence="1" id="KW-0808">Transferase</keyword>
<reference evidence="1 2" key="1">
    <citation type="journal article" date="2011" name="J. Bacteriol.">
        <title>Genome sequence of Microbacterium testaceum StLB037, an N-acylhomoserine lactone-degrading bacterium isolated from potato leaves.</title>
        <authorList>
            <person name="Morohoshi T."/>
            <person name="Wang W.-Z."/>
            <person name="Someya N."/>
            <person name="Ikeda T."/>
        </authorList>
    </citation>
    <scope>NUCLEOTIDE SEQUENCE [LARGE SCALE GENOMIC DNA]</scope>
    <source>
        <strain evidence="1 2">StLB037</strain>
    </source>
</reference>
<proteinExistence type="predicted"/>